<organism evidence="1 2">
    <name type="scientific">Drosophila navojoa</name>
    <name type="common">Fruit fly</name>
    <dbReference type="NCBI Taxonomy" id="7232"/>
    <lineage>
        <taxon>Eukaryota</taxon>
        <taxon>Metazoa</taxon>
        <taxon>Ecdysozoa</taxon>
        <taxon>Arthropoda</taxon>
        <taxon>Hexapoda</taxon>
        <taxon>Insecta</taxon>
        <taxon>Pterygota</taxon>
        <taxon>Neoptera</taxon>
        <taxon>Endopterygota</taxon>
        <taxon>Diptera</taxon>
        <taxon>Brachycera</taxon>
        <taxon>Muscomorpha</taxon>
        <taxon>Ephydroidea</taxon>
        <taxon>Drosophilidae</taxon>
        <taxon>Drosophila</taxon>
    </lineage>
</organism>
<dbReference type="OMA" id="NCMEFQG"/>
<dbReference type="Proteomes" id="UP000295192">
    <property type="component" value="Unassembled WGS sequence"/>
</dbReference>
<dbReference type="AlphaFoldDB" id="A0A484ARN7"/>
<dbReference type="EMBL" id="LSRL02002098">
    <property type="protein sequence ID" value="TDG38732.1"/>
    <property type="molecule type" value="Genomic_DNA"/>
</dbReference>
<name>A0A484ARN7_DRONA</name>
<keyword evidence="2" id="KW-1185">Reference proteome</keyword>
<protein>
    <submittedName>
        <fullName evidence="1">Uncharacterized protein</fullName>
    </submittedName>
</protein>
<reference evidence="1 2" key="1">
    <citation type="journal article" date="2019" name="J. Hered.">
        <title>An Improved Genome Assembly for Drosophila navojoa, the Basal Species in the mojavensis Cluster.</title>
        <authorList>
            <person name="Vanderlinde T."/>
            <person name="Dupim E.G."/>
            <person name="Nazario-Yepiz N.O."/>
            <person name="Carvalho A.B."/>
        </authorList>
    </citation>
    <scope>NUCLEOTIDE SEQUENCE [LARGE SCALE GENOMIC DNA]</scope>
    <source>
        <strain evidence="1">Navoj_Jal97</strain>
        <tissue evidence="1">Whole organism</tissue>
    </source>
</reference>
<comment type="caution">
    <text evidence="1">The sequence shown here is derived from an EMBL/GenBank/DDBJ whole genome shotgun (WGS) entry which is preliminary data.</text>
</comment>
<sequence>MSVGIENGILESYNSDFELQFSHPLKHVVGMCRIVHKPVKNIGNGFVQLKLNTIPAANCGASAGSMLAVAAGSSVANSSRTSLTTSTSYGSLSSSTAATYQLQQQQQQQLLQAADAELQNFMEFQGPITGLVYLLKDPKDPLLHIYLFECDTIDEVRFSTQFPF</sequence>
<evidence type="ECO:0000313" key="2">
    <source>
        <dbReference type="Proteomes" id="UP000295192"/>
    </source>
</evidence>
<proteinExistence type="predicted"/>
<gene>
    <name evidence="1" type="ORF">AWZ03_014846</name>
</gene>
<evidence type="ECO:0000313" key="1">
    <source>
        <dbReference type="EMBL" id="TDG38732.1"/>
    </source>
</evidence>
<accession>A0A484ARN7</accession>